<dbReference type="EMBL" id="LR798451">
    <property type="protein sequence ID" value="CAB5238355.1"/>
    <property type="molecule type" value="Genomic_DNA"/>
</dbReference>
<reference evidence="2" key="1">
    <citation type="submission" date="2020-05" db="EMBL/GenBank/DDBJ databases">
        <authorList>
            <person name="Chiriac C."/>
            <person name="Salcher M."/>
            <person name="Ghai R."/>
            <person name="Kavagutti S V."/>
        </authorList>
    </citation>
    <scope>NUCLEOTIDE SEQUENCE</scope>
</reference>
<accession>A0A6J7XPY6</accession>
<evidence type="ECO:0000256" key="1">
    <source>
        <dbReference type="SAM" id="MobiDB-lite"/>
    </source>
</evidence>
<gene>
    <name evidence="2" type="ORF">UFOVP144_47</name>
</gene>
<proteinExistence type="predicted"/>
<feature type="compositionally biased region" description="Basic and acidic residues" evidence="1">
    <location>
        <begin position="26"/>
        <end position="45"/>
    </location>
</feature>
<name>A0A6J7XPY6_9CAUD</name>
<evidence type="ECO:0000313" key="2">
    <source>
        <dbReference type="EMBL" id="CAB5238355.1"/>
    </source>
</evidence>
<feature type="compositionally biased region" description="Basic and acidic residues" evidence="1">
    <location>
        <begin position="1"/>
        <end position="13"/>
    </location>
</feature>
<feature type="region of interest" description="Disordered" evidence="1">
    <location>
        <begin position="1"/>
        <end position="52"/>
    </location>
</feature>
<protein>
    <submittedName>
        <fullName evidence="2">Uncharacterized protein</fullName>
    </submittedName>
</protein>
<organism evidence="2">
    <name type="scientific">uncultured Caudovirales phage</name>
    <dbReference type="NCBI Taxonomy" id="2100421"/>
    <lineage>
        <taxon>Viruses</taxon>
        <taxon>Duplodnaviria</taxon>
        <taxon>Heunggongvirae</taxon>
        <taxon>Uroviricota</taxon>
        <taxon>Caudoviricetes</taxon>
        <taxon>Peduoviridae</taxon>
        <taxon>Maltschvirus</taxon>
        <taxon>Maltschvirus maltsch</taxon>
    </lineage>
</organism>
<sequence>MGKTFKDRKDFRLKVRKGKGLMPSRPHNDKRNKRNDIYDQKDIRGSQEGTIV</sequence>